<keyword evidence="4" id="KW-0997">Cell inner membrane</keyword>
<evidence type="ECO:0000256" key="6">
    <source>
        <dbReference type="ARBA" id="ARBA00022989"/>
    </source>
</evidence>
<evidence type="ECO:0000256" key="3">
    <source>
        <dbReference type="ARBA" id="ARBA00022475"/>
    </source>
</evidence>
<dbReference type="GO" id="GO:0055085">
    <property type="term" value="P:transmembrane transport"/>
    <property type="evidence" value="ECO:0007669"/>
    <property type="project" value="InterPro"/>
</dbReference>
<protein>
    <submittedName>
        <fullName evidence="10">Iron ABC transporter permease</fullName>
    </submittedName>
</protein>
<evidence type="ECO:0000256" key="1">
    <source>
        <dbReference type="ARBA" id="ARBA00004429"/>
    </source>
</evidence>
<feature type="transmembrane region" description="Helical" evidence="8">
    <location>
        <begin position="522"/>
        <end position="542"/>
    </location>
</feature>
<keyword evidence="7 8" id="KW-0472">Membrane</keyword>
<feature type="transmembrane region" description="Helical" evidence="8">
    <location>
        <begin position="293"/>
        <end position="313"/>
    </location>
</feature>
<dbReference type="Proteomes" id="UP001139179">
    <property type="component" value="Unassembled WGS sequence"/>
</dbReference>
<feature type="transmembrane region" description="Helical" evidence="8">
    <location>
        <begin position="55"/>
        <end position="82"/>
    </location>
</feature>
<dbReference type="PROSITE" id="PS50928">
    <property type="entry name" value="ABC_TM1"/>
    <property type="match status" value="2"/>
</dbReference>
<evidence type="ECO:0000256" key="4">
    <source>
        <dbReference type="ARBA" id="ARBA00022519"/>
    </source>
</evidence>
<evidence type="ECO:0000256" key="2">
    <source>
        <dbReference type="ARBA" id="ARBA00022448"/>
    </source>
</evidence>
<keyword evidence="6 8" id="KW-1133">Transmembrane helix</keyword>
<dbReference type="EMBL" id="JAMBOL010000004">
    <property type="protein sequence ID" value="MCM3713848.1"/>
    <property type="molecule type" value="Genomic_DNA"/>
</dbReference>
<accession>A0A9X2DRJ2</accession>
<feature type="transmembrane region" description="Helical" evidence="8">
    <location>
        <begin position="353"/>
        <end position="375"/>
    </location>
</feature>
<feature type="domain" description="ABC transmembrane type-1" evidence="9">
    <location>
        <begin position="349"/>
        <end position="542"/>
    </location>
</feature>
<evidence type="ECO:0000313" key="10">
    <source>
        <dbReference type="EMBL" id="MCM3713848.1"/>
    </source>
</evidence>
<dbReference type="InterPro" id="IPR000515">
    <property type="entry name" value="MetI-like"/>
</dbReference>
<keyword evidence="11" id="KW-1185">Reference proteome</keyword>
<proteinExistence type="inferred from homology"/>
<dbReference type="GO" id="GO:0005886">
    <property type="term" value="C:plasma membrane"/>
    <property type="evidence" value="ECO:0007669"/>
    <property type="project" value="UniProtKB-SubCell"/>
</dbReference>
<feature type="transmembrane region" description="Helical" evidence="8">
    <location>
        <begin position="189"/>
        <end position="207"/>
    </location>
</feature>
<feature type="transmembrane region" description="Helical" evidence="8">
    <location>
        <begin position="387"/>
        <end position="409"/>
    </location>
</feature>
<dbReference type="Gene3D" id="1.10.3720.10">
    <property type="entry name" value="MetI-like"/>
    <property type="match status" value="2"/>
</dbReference>
<evidence type="ECO:0000256" key="7">
    <source>
        <dbReference type="ARBA" id="ARBA00023136"/>
    </source>
</evidence>
<feature type="transmembrane region" description="Helical" evidence="8">
    <location>
        <begin position="12"/>
        <end position="35"/>
    </location>
</feature>
<feature type="transmembrane region" description="Helical" evidence="8">
    <location>
        <begin position="137"/>
        <end position="160"/>
    </location>
</feature>
<reference evidence="10" key="1">
    <citation type="submission" date="2022-05" db="EMBL/GenBank/DDBJ databases">
        <title>Comparative Genomics of Spacecraft Associated Microbes.</title>
        <authorList>
            <person name="Tran M.T."/>
            <person name="Wright A."/>
            <person name="Seuylemezian A."/>
            <person name="Eisen J."/>
            <person name="Coil D."/>
        </authorList>
    </citation>
    <scope>NUCLEOTIDE SEQUENCE</scope>
    <source>
        <strain evidence="10">214.1.1</strain>
    </source>
</reference>
<evidence type="ECO:0000259" key="9">
    <source>
        <dbReference type="PROSITE" id="PS50928"/>
    </source>
</evidence>
<feature type="transmembrane region" description="Helical" evidence="8">
    <location>
        <begin position="243"/>
        <end position="263"/>
    </location>
</feature>
<dbReference type="AlphaFoldDB" id="A0A9X2DRJ2"/>
<evidence type="ECO:0000256" key="5">
    <source>
        <dbReference type="ARBA" id="ARBA00022692"/>
    </source>
</evidence>
<feature type="transmembrane region" description="Helical" evidence="8">
    <location>
        <begin position="465"/>
        <end position="485"/>
    </location>
</feature>
<dbReference type="CDD" id="cd06261">
    <property type="entry name" value="TM_PBP2"/>
    <property type="match status" value="2"/>
</dbReference>
<comment type="caution">
    <text evidence="10">The sequence shown here is derived from an EMBL/GenBank/DDBJ whole genome shotgun (WGS) entry which is preliminary data.</text>
</comment>
<evidence type="ECO:0000256" key="8">
    <source>
        <dbReference type="RuleBase" id="RU363032"/>
    </source>
</evidence>
<dbReference type="SUPFAM" id="SSF161098">
    <property type="entry name" value="MetI-like"/>
    <property type="match status" value="2"/>
</dbReference>
<name>A0A9X2DRJ2_9BACI</name>
<comment type="subcellular location">
    <subcellularLocation>
        <location evidence="1">Cell inner membrane</location>
        <topology evidence="1">Multi-pass membrane protein</topology>
    </subcellularLocation>
    <subcellularLocation>
        <location evidence="8">Cell membrane</location>
        <topology evidence="8">Multi-pass membrane protein</topology>
    </subcellularLocation>
</comment>
<dbReference type="InterPro" id="IPR035906">
    <property type="entry name" value="MetI-like_sf"/>
</dbReference>
<keyword evidence="2 8" id="KW-0813">Transport</keyword>
<dbReference type="PANTHER" id="PTHR43357:SF3">
    <property type="entry name" value="FE(3+)-TRANSPORT SYSTEM PERMEASE PROTEIN FBPB 2"/>
    <property type="match status" value="1"/>
</dbReference>
<dbReference type="Pfam" id="PF00528">
    <property type="entry name" value="BPD_transp_1"/>
    <property type="match status" value="2"/>
</dbReference>
<gene>
    <name evidence="10" type="ORF">M3202_07100</name>
</gene>
<evidence type="ECO:0000313" key="11">
    <source>
        <dbReference type="Proteomes" id="UP001139179"/>
    </source>
</evidence>
<organism evidence="10 11">
    <name type="scientific">Halalkalibacter oceani</name>
    <dbReference type="NCBI Taxonomy" id="1653776"/>
    <lineage>
        <taxon>Bacteria</taxon>
        <taxon>Bacillati</taxon>
        <taxon>Bacillota</taxon>
        <taxon>Bacilli</taxon>
        <taxon>Bacillales</taxon>
        <taxon>Bacillaceae</taxon>
        <taxon>Halalkalibacter</taxon>
    </lineage>
</organism>
<comment type="similarity">
    <text evidence="8">Belongs to the binding-protein-dependent transport system permease family.</text>
</comment>
<keyword evidence="3" id="KW-1003">Cell membrane</keyword>
<keyword evidence="5 8" id="KW-0812">Transmembrane</keyword>
<dbReference type="PANTHER" id="PTHR43357">
    <property type="entry name" value="INNER MEMBRANE ABC TRANSPORTER PERMEASE PROTEIN YDCV"/>
    <property type="match status" value="1"/>
</dbReference>
<feature type="transmembrane region" description="Helical" evidence="8">
    <location>
        <begin position="421"/>
        <end position="445"/>
    </location>
</feature>
<sequence>MNRKPSLQSLNSSIGLLLLIVLVMMPLLFVFMRGVMPDGTFEGLAPFRLLAEERYWSIFLNSILLGLGVVIGASLLAAPLAFFMARTEMKKQRWIDVVLIIPFMTPPYIGAMGWILSMQPNGYAEQLLPFLAAVTPYFFSYFGMVLVMSLHLFPFIYLIMRNNLENIGGRLEEAGIVHGGSFFNRIRRIIVPLFLSGYSMGALLVFVKTIGEFGTPVTLGNRIGYYVLTSEIHRYTSIWPLDFGTAAILSTMLLSVSMLIWFVQQWLVSRRHDQVVTGKGQTEAITYLGKKRIFAWLYLAAVLLLSIGVPYFAVASTALLDIQGNGLSFTNLTIRHFVDLFTGSGRQALWNSVWLAALAATISASIGIWVALLIMKKKQGIKEKTMDFLSLAPNTVPGIVVVVGLILFWNAYWNPAPIYNTWMMLVLTYVILYLPFTVQNIKAVYGQLGNSLFQAAKMSGASSFYMIRTVLIPLLIPGILAGWMMTFTISMRELVGSLILRPPNMHTSATFIYAQFEQGTPALGMAMALVSVGLTTVMLMMIEQMKARSQHYKM</sequence>
<feature type="domain" description="ABC transmembrane type-1" evidence="9">
    <location>
        <begin position="59"/>
        <end position="264"/>
    </location>
</feature>
<feature type="transmembrane region" description="Helical" evidence="8">
    <location>
        <begin position="94"/>
        <end position="117"/>
    </location>
</feature>
<dbReference type="RefSeq" id="WP_251222654.1">
    <property type="nucleotide sequence ID" value="NZ_JAMBOL010000004.1"/>
</dbReference>